<sequence>MSKALTNYGDKIDANRLTGESNPLQRVKRNDVQAANQRTDQWATKARNNEEKDSYREVVGCGA</sequence>
<dbReference type="KEGG" id="maga:Mag101_06730"/>
<organism evidence="2 3">
    <name type="scientific">Microbulbifer agarilyticus</name>
    <dbReference type="NCBI Taxonomy" id="260552"/>
    <lineage>
        <taxon>Bacteria</taxon>
        <taxon>Pseudomonadati</taxon>
        <taxon>Pseudomonadota</taxon>
        <taxon>Gammaproteobacteria</taxon>
        <taxon>Cellvibrionales</taxon>
        <taxon>Microbulbiferaceae</taxon>
        <taxon>Microbulbifer</taxon>
    </lineage>
</organism>
<dbReference type="Proteomes" id="UP000188219">
    <property type="component" value="Chromosome"/>
</dbReference>
<reference evidence="2" key="1">
    <citation type="submission" date="2017-02" db="EMBL/GenBank/DDBJ databases">
        <title>Genome of Microbulbifer agarilyticus GP101.</title>
        <authorList>
            <person name="Jung J."/>
            <person name="Bae S.S."/>
            <person name="Baek K."/>
        </authorList>
    </citation>
    <scope>NUCLEOTIDE SEQUENCE [LARGE SCALE GENOMIC DNA]</scope>
    <source>
        <strain evidence="2">GP101</strain>
    </source>
</reference>
<name>A0A1Q2M3T3_9GAMM</name>
<proteinExistence type="predicted"/>
<protein>
    <submittedName>
        <fullName evidence="2">Uncharacterized protein</fullName>
    </submittedName>
</protein>
<keyword evidence="3" id="KW-1185">Reference proteome</keyword>
<accession>A0A1Q2M3T3</accession>
<evidence type="ECO:0000313" key="2">
    <source>
        <dbReference type="EMBL" id="AQQ67361.1"/>
    </source>
</evidence>
<dbReference type="AlphaFoldDB" id="A0A1Q2M3T3"/>
<feature type="region of interest" description="Disordered" evidence="1">
    <location>
        <begin position="1"/>
        <end position="24"/>
    </location>
</feature>
<evidence type="ECO:0000313" key="3">
    <source>
        <dbReference type="Proteomes" id="UP000188219"/>
    </source>
</evidence>
<evidence type="ECO:0000256" key="1">
    <source>
        <dbReference type="SAM" id="MobiDB-lite"/>
    </source>
</evidence>
<dbReference type="EMBL" id="CP019650">
    <property type="protein sequence ID" value="AQQ67361.1"/>
    <property type="molecule type" value="Genomic_DNA"/>
</dbReference>
<gene>
    <name evidence="2" type="ORF">Mag101_06730</name>
</gene>